<reference evidence="2" key="1">
    <citation type="submission" date="2019-08" db="EMBL/GenBank/DDBJ databases">
        <authorList>
            <person name="Kucharzyk K."/>
            <person name="Murdoch R.W."/>
            <person name="Higgins S."/>
            <person name="Loffler F."/>
        </authorList>
    </citation>
    <scope>NUCLEOTIDE SEQUENCE</scope>
</reference>
<comment type="caution">
    <text evidence="2">The sequence shown here is derived from an EMBL/GenBank/DDBJ whole genome shotgun (WGS) entry which is preliminary data.</text>
</comment>
<gene>
    <name evidence="2" type="ORF">SDC9_176898</name>
</gene>
<evidence type="ECO:0000313" key="2">
    <source>
        <dbReference type="EMBL" id="MPN29445.1"/>
    </source>
</evidence>
<sequence>MEKHRHQQCGQKRQPHGRFFQKSESDDQYDAIQHETRDGYRDVQGIEGQQTNAGDTTFAKMVRHGKHIDAHREQKCSDCNQKNRTNNVLFQKSSPPLY</sequence>
<evidence type="ECO:0000256" key="1">
    <source>
        <dbReference type="SAM" id="MobiDB-lite"/>
    </source>
</evidence>
<proteinExistence type="predicted"/>
<name>A0A645GRS8_9ZZZZ</name>
<feature type="region of interest" description="Disordered" evidence="1">
    <location>
        <begin position="1"/>
        <end position="26"/>
    </location>
</feature>
<feature type="compositionally biased region" description="Polar residues" evidence="1">
    <location>
        <begin position="77"/>
        <end position="98"/>
    </location>
</feature>
<organism evidence="2">
    <name type="scientific">bioreactor metagenome</name>
    <dbReference type="NCBI Taxonomy" id="1076179"/>
    <lineage>
        <taxon>unclassified sequences</taxon>
        <taxon>metagenomes</taxon>
        <taxon>ecological metagenomes</taxon>
    </lineage>
</organism>
<protein>
    <submittedName>
        <fullName evidence="2">Uncharacterized protein</fullName>
    </submittedName>
</protein>
<feature type="region of interest" description="Disordered" evidence="1">
    <location>
        <begin position="73"/>
        <end position="98"/>
    </location>
</feature>
<accession>A0A645GRS8</accession>
<dbReference type="EMBL" id="VSSQ01080158">
    <property type="protein sequence ID" value="MPN29445.1"/>
    <property type="molecule type" value="Genomic_DNA"/>
</dbReference>
<dbReference type="AlphaFoldDB" id="A0A645GRS8"/>